<dbReference type="AlphaFoldDB" id="A0A1I7WDZ4"/>
<dbReference type="Proteomes" id="UP000095283">
    <property type="component" value="Unplaced"/>
</dbReference>
<evidence type="ECO:0000313" key="1">
    <source>
        <dbReference type="Proteomes" id="UP000095283"/>
    </source>
</evidence>
<protein>
    <submittedName>
        <fullName evidence="2">Uncharacterized protein</fullName>
    </submittedName>
</protein>
<name>A0A1I7WDZ4_HETBA</name>
<organism evidence="1 2">
    <name type="scientific">Heterorhabditis bacteriophora</name>
    <name type="common">Entomopathogenic nematode worm</name>
    <dbReference type="NCBI Taxonomy" id="37862"/>
    <lineage>
        <taxon>Eukaryota</taxon>
        <taxon>Metazoa</taxon>
        <taxon>Ecdysozoa</taxon>
        <taxon>Nematoda</taxon>
        <taxon>Chromadorea</taxon>
        <taxon>Rhabditida</taxon>
        <taxon>Rhabditina</taxon>
        <taxon>Rhabditomorpha</taxon>
        <taxon>Strongyloidea</taxon>
        <taxon>Heterorhabditidae</taxon>
        <taxon>Heterorhabditis</taxon>
    </lineage>
</organism>
<dbReference type="WBParaSite" id="Hba_03163">
    <property type="protein sequence ID" value="Hba_03163"/>
    <property type="gene ID" value="Hba_03163"/>
</dbReference>
<proteinExistence type="predicted"/>
<keyword evidence="1" id="KW-1185">Reference proteome</keyword>
<accession>A0A1I7WDZ4</accession>
<sequence>MKHKIDSVELSVSTLSKCHGEDKSEPYKVRRATAEILDRVPKKPAIKDKSKLIFLKRLYTDSNTEEEERVNQSDEYCFD</sequence>
<evidence type="ECO:0000313" key="2">
    <source>
        <dbReference type="WBParaSite" id="Hba_03163"/>
    </source>
</evidence>
<reference evidence="2" key="1">
    <citation type="submission" date="2016-11" db="UniProtKB">
        <authorList>
            <consortium name="WormBaseParasite"/>
        </authorList>
    </citation>
    <scope>IDENTIFICATION</scope>
</reference>